<evidence type="ECO:0000256" key="8">
    <source>
        <dbReference type="PIRSR" id="PIRSR639901-2"/>
    </source>
</evidence>
<feature type="site" description="Transition state stabilizer" evidence="8">
    <location>
        <position position="205"/>
    </location>
</feature>
<dbReference type="STRING" id="28885.EI16_07695"/>
<comment type="caution">
    <text evidence="11">The sequence shown here is derived from an EMBL/GenBank/DDBJ whole genome shotgun (WGS) entry which is preliminary data.</text>
</comment>
<dbReference type="GO" id="GO:0009245">
    <property type="term" value="P:lipid A biosynthetic process"/>
    <property type="evidence" value="ECO:0007669"/>
    <property type="project" value="TreeGrafter"/>
</dbReference>
<dbReference type="InterPro" id="IPR039901">
    <property type="entry name" value="Kdotransferase"/>
</dbReference>
<comment type="function">
    <text evidence="9">Involved in lipopolysaccharide (LPS) biosynthesis. Catalyzes the transfer of 3-deoxy-D-manno-octulosonate (Kdo) residue(s) from CMP-Kdo to lipid IV(A), the tetraacyldisaccharide-1,4'-bisphosphate precursor of lipid A.</text>
</comment>
<comment type="catalytic activity">
    <reaction evidence="6 9">
        <text>lipid IVA (E. coli) + CMP-3-deoxy-beta-D-manno-octulosonate = alpha-Kdo-(2-&gt;6)-lipid IVA (E. coli) + CMP + H(+)</text>
        <dbReference type="Rhea" id="RHEA:28066"/>
        <dbReference type="ChEBI" id="CHEBI:15378"/>
        <dbReference type="ChEBI" id="CHEBI:58603"/>
        <dbReference type="ChEBI" id="CHEBI:60364"/>
        <dbReference type="ChEBI" id="CHEBI:60377"/>
        <dbReference type="ChEBI" id="CHEBI:85987"/>
        <dbReference type="EC" id="2.4.99.12"/>
    </reaction>
</comment>
<reference evidence="11 12" key="1">
    <citation type="submission" date="2014-04" db="EMBL/GenBank/DDBJ databases">
        <title>Draft genome sequence of Hydrogenovibrio marinus MH-110, a model organism for aerobic H2 metabolism.</title>
        <authorList>
            <person name="Cha H.J."/>
            <person name="Jo B.H."/>
            <person name="Hwang B.H."/>
        </authorList>
    </citation>
    <scope>NUCLEOTIDE SEQUENCE [LARGE SCALE GENOMIC DNA]</scope>
    <source>
        <strain evidence="11 12">MH-110</strain>
    </source>
</reference>
<dbReference type="RefSeq" id="WP_029911731.1">
    <property type="nucleotide sequence ID" value="NZ_AP020335.1"/>
</dbReference>
<comment type="pathway">
    <text evidence="1 9">Bacterial outer membrane biogenesis; LPS core biosynthesis.</text>
</comment>
<evidence type="ECO:0000256" key="1">
    <source>
        <dbReference type="ARBA" id="ARBA00004713"/>
    </source>
</evidence>
<dbReference type="Pfam" id="PF04413">
    <property type="entry name" value="Glycos_transf_N"/>
    <property type="match status" value="1"/>
</dbReference>
<dbReference type="InterPro" id="IPR038107">
    <property type="entry name" value="Glycos_transf_N_sf"/>
</dbReference>
<name>A0A066ZV90_HYDMR</name>
<evidence type="ECO:0000256" key="3">
    <source>
        <dbReference type="ARBA" id="ARBA00019077"/>
    </source>
</evidence>
<gene>
    <name evidence="11" type="ORF">EI16_07695</name>
</gene>
<accession>A0A066ZV90</accession>
<evidence type="ECO:0000256" key="2">
    <source>
        <dbReference type="ARBA" id="ARBA00012621"/>
    </source>
</evidence>
<keyword evidence="4 9" id="KW-0808">Transferase</keyword>
<keyword evidence="9" id="KW-0472">Membrane</keyword>
<feature type="active site" description="Proton acceptor" evidence="7">
    <location>
        <position position="60"/>
    </location>
</feature>
<keyword evidence="12" id="KW-1185">Reference proteome</keyword>
<organism evidence="11 12">
    <name type="scientific">Hydrogenovibrio marinus</name>
    <dbReference type="NCBI Taxonomy" id="28885"/>
    <lineage>
        <taxon>Bacteria</taxon>
        <taxon>Pseudomonadati</taxon>
        <taxon>Pseudomonadota</taxon>
        <taxon>Gammaproteobacteria</taxon>
        <taxon>Thiotrichales</taxon>
        <taxon>Piscirickettsiaceae</taxon>
        <taxon>Hydrogenovibrio</taxon>
    </lineage>
</organism>
<keyword evidence="9" id="KW-1003">Cell membrane</keyword>
<evidence type="ECO:0000256" key="9">
    <source>
        <dbReference type="RuleBase" id="RU365103"/>
    </source>
</evidence>
<dbReference type="Gene3D" id="3.40.50.11720">
    <property type="entry name" value="3-Deoxy-D-manno-octulosonic-acid transferase, N-terminal domain"/>
    <property type="match status" value="1"/>
</dbReference>
<dbReference type="EC" id="2.4.99.12" evidence="2 9"/>
<comment type="subcellular location">
    <subcellularLocation>
        <location evidence="9">Cell membrane</location>
    </subcellularLocation>
</comment>
<dbReference type="InterPro" id="IPR007507">
    <property type="entry name" value="Glycos_transf_N"/>
</dbReference>
<comment type="similarity">
    <text evidence="9">Belongs to the glycosyltransferase group 1 family.</text>
</comment>
<evidence type="ECO:0000313" key="11">
    <source>
        <dbReference type="EMBL" id="KDN96164.1"/>
    </source>
</evidence>
<dbReference type="SUPFAM" id="SSF53756">
    <property type="entry name" value="UDP-Glycosyltransferase/glycogen phosphorylase"/>
    <property type="match status" value="1"/>
</dbReference>
<dbReference type="PANTHER" id="PTHR42755">
    <property type="entry name" value="3-DEOXY-MANNO-OCTULOSONATE CYTIDYLYLTRANSFERASE"/>
    <property type="match status" value="1"/>
</dbReference>
<dbReference type="GO" id="GO:0009244">
    <property type="term" value="P:lipopolysaccharide core region biosynthetic process"/>
    <property type="evidence" value="ECO:0007669"/>
    <property type="project" value="UniProtKB-UniRule"/>
</dbReference>
<sequence length="413" mass="46775">MLIYQLLIRLLSPLALFLIISDAIKKHGGWIFFLQRLGFGYKKPEHRSSSIWIHCASVGEVKAAEPLIRSLQPEAEILLTTNTPTGYALIQTLFKQNVSYAYCPLDYPYAIRRFLRTYAPEKLWVIETEIWPNLYRLAHKNGIEISILNARLSKKTLNSPEWLKQSYEKTLSLVTHLLVRNDQEAKHFQQLHAPEKAIRVVGNLKFAAIAKTVKTECPVDRPYVLLASSHDNEEAEITQRWLALQRPELLVIVPRHPKRAIQIVNSLPLNRNQISVHSLGENIHATTLVYIDDRIGALTPFYCHAKLVVMGGAFVPKGGHNVLEPAACGVPILTGPDMSDFEAESELLRKHNALLQCPDYDALFSEINRIIDADNERKKMGDAAKQALQDQTHVLEDYLQILAPKLSLHPAKE</sequence>
<evidence type="ECO:0000256" key="4">
    <source>
        <dbReference type="ARBA" id="ARBA00022679"/>
    </source>
</evidence>
<dbReference type="UniPathway" id="UPA00958"/>
<evidence type="ECO:0000256" key="7">
    <source>
        <dbReference type="PIRSR" id="PIRSR639901-1"/>
    </source>
</evidence>
<evidence type="ECO:0000256" key="5">
    <source>
        <dbReference type="ARBA" id="ARBA00031445"/>
    </source>
</evidence>
<feature type="domain" description="3-deoxy-D-manno-octulosonic-acid transferase N-terminal" evidence="10">
    <location>
        <begin position="35"/>
        <end position="207"/>
    </location>
</feature>
<dbReference type="AlphaFoldDB" id="A0A066ZV90"/>
<dbReference type="EMBL" id="JMIU01000001">
    <property type="protein sequence ID" value="KDN96164.1"/>
    <property type="molecule type" value="Genomic_DNA"/>
</dbReference>
<dbReference type="GO" id="GO:0005886">
    <property type="term" value="C:plasma membrane"/>
    <property type="evidence" value="ECO:0007669"/>
    <property type="project" value="UniProtKB-SubCell"/>
</dbReference>
<keyword evidence="9" id="KW-0448">Lipopolysaccharide biosynthesis</keyword>
<dbReference type="GO" id="GO:0043842">
    <property type="term" value="F:Kdo transferase activity"/>
    <property type="evidence" value="ECO:0007669"/>
    <property type="project" value="UniProtKB-EC"/>
</dbReference>
<proteinExistence type="inferred from homology"/>
<dbReference type="Gene3D" id="3.40.50.2000">
    <property type="entry name" value="Glycogen Phosphorylase B"/>
    <property type="match status" value="1"/>
</dbReference>
<protein>
    <recommendedName>
        <fullName evidence="3 9">3-deoxy-D-manno-octulosonic acid transferase</fullName>
        <shortName evidence="9">Kdo transferase</shortName>
        <ecNumber evidence="2 9">2.4.99.12</ecNumber>
    </recommendedName>
    <alternativeName>
        <fullName evidence="5 9">Lipid IV(A) 3-deoxy-D-manno-octulosonic acid transferase</fullName>
    </alternativeName>
</protein>
<evidence type="ECO:0000259" key="10">
    <source>
        <dbReference type="Pfam" id="PF04413"/>
    </source>
</evidence>
<dbReference type="Proteomes" id="UP000027341">
    <property type="component" value="Unassembled WGS sequence"/>
</dbReference>
<evidence type="ECO:0000256" key="6">
    <source>
        <dbReference type="ARBA" id="ARBA00049183"/>
    </source>
</evidence>
<feature type="site" description="Transition state stabilizer" evidence="8">
    <location>
        <position position="127"/>
    </location>
</feature>
<dbReference type="PANTHER" id="PTHR42755:SF1">
    <property type="entry name" value="3-DEOXY-D-MANNO-OCTULOSONIC ACID TRANSFERASE, MITOCHONDRIAL-RELATED"/>
    <property type="match status" value="1"/>
</dbReference>
<evidence type="ECO:0000313" key="12">
    <source>
        <dbReference type="Proteomes" id="UP000027341"/>
    </source>
</evidence>